<dbReference type="Gene3D" id="3.40.50.10990">
    <property type="entry name" value="GTP cyclohydrolase II"/>
    <property type="match status" value="1"/>
</dbReference>
<evidence type="ECO:0000256" key="3">
    <source>
        <dbReference type="ARBA" id="ARBA00022723"/>
    </source>
</evidence>
<accession>A0A229T0Q4</accession>
<feature type="domain" description="GTP cyclohydrolase II" evidence="4">
    <location>
        <begin position="9"/>
        <end position="164"/>
    </location>
</feature>
<organism evidence="5 6">
    <name type="scientific">Amycolatopsis vastitatis</name>
    <dbReference type="NCBI Taxonomy" id="1905142"/>
    <lineage>
        <taxon>Bacteria</taxon>
        <taxon>Bacillati</taxon>
        <taxon>Actinomycetota</taxon>
        <taxon>Actinomycetes</taxon>
        <taxon>Pseudonocardiales</taxon>
        <taxon>Pseudonocardiaceae</taxon>
        <taxon>Amycolatopsis</taxon>
    </lineage>
</organism>
<dbReference type="GO" id="GO:0016787">
    <property type="term" value="F:hydrolase activity"/>
    <property type="evidence" value="ECO:0007669"/>
    <property type="project" value="UniProtKB-KW"/>
</dbReference>
<evidence type="ECO:0000313" key="6">
    <source>
        <dbReference type="Proteomes" id="UP000215199"/>
    </source>
</evidence>
<protein>
    <submittedName>
        <fullName evidence="5">GTP cyclohydrolase</fullName>
    </submittedName>
</protein>
<dbReference type="RefSeq" id="WP_093950094.1">
    <property type="nucleotide sequence ID" value="NZ_NMUL01000026.1"/>
</dbReference>
<evidence type="ECO:0000313" key="5">
    <source>
        <dbReference type="EMBL" id="OXM64848.1"/>
    </source>
</evidence>
<dbReference type="PANTHER" id="PTHR21327">
    <property type="entry name" value="GTP CYCLOHYDROLASE II-RELATED"/>
    <property type="match status" value="1"/>
</dbReference>
<sequence length="198" mass="21337">MTGSVVHQLEGADGAFRAVVLEAEADRANPPCAAVYGEPSDGCPVRVHSRCLYGEVFESTDCDCLWQLRESRRIIREHGSGVLVYLDQEGRGAGLVAKAKGLQLSQKEDLDTFASYAALGYKADTRSYEDAAALLKQLGLGKVTLLTNNPAKVYALEVGGIEVEMQQLVPPELSDTALKYLVAKELHGHAILPNKLPA</sequence>
<dbReference type="GO" id="GO:0008686">
    <property type="term" value="F:3,4-dihydroxy-2-butanone-4-phosphate synthase activity"/>
    <property type="evidence" value="ECO:0007669"/>
    <property type="project" value="TreeGrafter"/>
</dbReference>
<evidence type="ECO:0000256" key="2">
    <source>
        <dbReference type="ARBA" id="ARBA00022619"/>
    </source>
</evidence>
<dbReference type="SUPFAM" id="SSF142695">
    <property type="entry name" value="RibA-like"/>
    <property type="match status" value="1"/>
</dbReference>
<comment type="pathway">
    <text evidence="1">Cofactor biosynthesis; riboflavin biosynthesis.</text>
</comment>
<dbReference type="OrthoDB" id="9793111at2"/>
<dbReference type="GO" id="GO:0009231">
    <property type="term" value="P:riboflavin biosynthetic process"/>
    <property type="evidence" value="ECO:0007669"/>
    <property type="project" value="UniProtKB-UniPathway"/>
</dbReference>
<keyword evidence="6" id="KW-1185">Reference proteome</keyword>
<keyword evidence="2" id="KW-0686">Riboflavin biosynthesis</keyword>
<dbReference type="AlphaFoldDB" id="A0A229T0Q4"/>
<comment type="caution">
    <text evidence="5">The sequence shown here is derived from an EMBL/GenBank/DDBJ whole genome shotgun (WGS) entry which is preliminary data.</text>
</comment>
<dbReference type="InterPro" id="IPR032677">
    <property type="entry name" value="GTP_cyclohydro_II"/>
</dbReference>
<evidence type="ECO:0000259" key="4">
    <source>
        <dbReference type="Pfam" id="PF00925"/>
    </source>
</evidence>
<name>A0A229T0Q4_9PSEU</name>
<dbReference type="PANTHER" id="PTHR21327:SF18">
    <property type="entry name" value="3,4-DIHYDROXY-2-BUTANONE 4-PHOSPHATE SYNTHASE"/>
    <property type="match status" value="1"/>
</dbReference>
<gene>
    <name evidence="5" type="ORF">CF165_25520</name>
</gene>
<proteinExistence type="predicted"/>
<dbReference type="GO" id="GO:0046872">
    <property type="term" value="F:metal ion binding"/>
    <property type="evidence" value="ECO:0007669"/>
    <property type="project" value="UniProtKB-KW"/>
</dbReference>
<keyword evidence="5" id="KW-0378">Hydrolase</keyword>
<evidence type="ECO:0000256" key="1">
    <source>
        <dbReference type="ARBA" id="ARBA00005104"/>
    </source>
</evidence>
<dbReference type="EMBL" id="NMUL01000026">
    <property type="protein sequence ID" value="OXM64848.1"/>
    <property type="molecule type" value="Genomic_DNA"/>
</dbReference>
<dbReference type="Proteomes" id="UP000215199">
    <property type="component" value="Unassembled WGS sequence"/>
</dbReference>
<reference evidence="6" key="1">
    <citation type="submission" date="2017-07" db="EMBL/GenBank/DDBJ databases">
        <title>Comparative genome mining reveals phylogenetic distribution patterns of secondary metabolites in Amycolatopsis.</title>
        <authorList>
            <person name="Adamek M."/>
            <person name="Alanjary M."/>
            <person name="Sales-Ortells H."/>
            <person name="Goodfellow M."/>
            <person name="Bull A.T."/>
            <person name="Kalinowski J."/>
            <person name="Ziemert N."/>
        </authorList>
    </citation>
    <scope>NUCLEOTIDE SEQUENCE [LARGE SCALE GENOMIC DNA]</scope>
    <source>
        <strain evidence="6">H5</strain>
    </source>
</reference>
<dbReference type="Pfam" id="PF00925">
    <property type="entry name" value="GTP_cyclohydro2"/>
    <property type="match status" value="1"/>
</dbReference>
<dbReference type="InterPro" id="IPR036144">
    <property type="entry name" value="RibA-like_sf"/>
</dbReference>
<dbReference type="GO" id="GO:0005829">
    <property type="term" value="C:cytosol"/>
    <property type="evidence" value="ECO:0007669"/>
    <property type="project" value="TreeGrafter"/>
</dbReference>
<dbReference type="UniPathway" id="UPA00275"/>
<keyword evidence="3" id="KW-0479">Metal-binding</keyword>